<dbReference type="PANTHER" id="PTHR23505:SF79">
    <property type="entry name" value="PROTEIN SPINSTER"/>
    <property type="match status" value="1"/>
</dbReference>
<dbReference type="InterPro" id="IPR020846">
    <property type="entry name" value="MFS_dom"/>
</dbReference>
<feature type="transmembrane region" description="Helical" evidence="6">
    <location>
        <begin position="75"/>
        <end position="94"/>
    </location>
</feature>
<keyword evidence="9" id="KW-1185">Reference proteome</keyword>
<dbReference type="Proteomes" id="UP000266328">
    <property type="component" value="Unassembled WGS sequence"/>
</dbReference>
<feature type="transmembrane region" description="Helical" evidence="6">
    <location>
        <begin position="254"/>
        <end position="278"/>
    </location>
</feature>
<evidence type="ECO:0000256" key="3">
    <source>
        <dbReference type="ARBA" id="ARBA00022692"/>
    </source>
</evidence>
<feature type="transmembrane region" description="Helical" evidence="6">
    <location>
        <begin position="134"/>
        <end position="156"/>
    </location>
</feature>
<comment type="subcellular location">
    <subcellularLocation>
        <location evidence="1">Membrane</location>
        <topology evidence="1">Multi-pass membrane protein</topology>
    </subcellularLocation>
</comment>
<dbReference type="PANTHER" id="PTHR23505">
    <property type="entry name" value="SPINSTER"/>
    <property type="match status" value="1"/>
</dbReference>
<dbReference type="PROSITE" id="PS50850">
    <property type="entry name" value="MFS"/>
    <property type="match status" value="1"/>
</dbReference>
<feature type="transmembrane region" description="Helical" evidence="6">
    <location>
        <begin position="162"/>
        <end position="184"/>
    </location>
</feature>
<feature type="transmembrane region" description="Helical" evidence="6">
    <location>
        <begin position="383"/>
        <end position="402"/>
    </location>
</feature>
<dbReference type="InterPro" id="IPR044770">
    <property type="entry name" value="MFS_spinster-like"/>
</dbReference>
<evidence type="ECO:0000256" key="1">
    <source>
        <dbReference type="ARBA" id="ARBA00004141"/>
    </source>
</evidence>
<sequence>MRDRRYGRWATLAVLLCFALLHQADRLIIGPLTSSIMDSFHINEAQMGTVLSGALVTGGLLFPLWGYLFDRFSRARLLAIAAAVWGATTWLSALAPTFGWFVASRAATGIDDASVPGAYSLLADTFEPRLRSKVYAVLKMSIPVGYVVGAALATFLAPRIGWRRVFVATGAAGMLVAALVALFVREVPRGATEPELVGASGASPTFRWPVARRLLKRRTLVALYAQGFLAVIPINVVTFWMYRYLETERGYSGQASLSVAVVTVAGLALGLPLGGALGDKLFRTTLRGRLLAVAATIPGSFVLCAALLVPVTQPVTFALLAMTGSFLTGFAAPNIVATISDVSPPEVRSTALAMQSLVETTGAALAPLLTGIVALRISLGTAFLVLIAGASVLWIPCYLMALRSVAGDIKQTRAELRGRASTSVDVQMSIR</sequence>
<dbReference type="GO" id="GO:0016020">
    <property type="term" value="C:membrane"/>
    <property type="evidence" value="ECO:0007669"/>
    <property type="project" value="UniProtKB-SubCell"/>
</dbReference>
<evidence type="ECO:0000256" key="2">
    <source>
        <dbReference type="ARBA" id="ARBA00022448"/>
    </source>
</evidence>
<feature type="transmembrane region" description="Helical" evidence="6">
    <location>
        <begin position="50"/>
        <end position="68"/>
    </location>
</feature>
<evidence type="ECO:0000256" key="4">
    <source>
        <dbReference type="ARBA" id="ARBA00022989"/>
    </source>
</evidence>
<feature type="domain" description="Major facilitator superfamily (MFS) profile" evidence="7">
    <location>
        <begin position="11"/>
        <end position="405"/>
    </location>
</feature>
<gene>
    <name evidence="8" type="ORF">SMC7_05520</name>
</gene>
<feature type="transmembrane region" description="Helical" evidence="6">
    <location>
        <begin position="357"/>
        <end position="377"/>
    </location>
</feature>
<keyword evidence="4 6" id="KW-1133">Transmembrane helix</keyword>
<dbReference type="SUPFAM" id="SSF103473">
    <property type="entry name" value="MFS general substrate transporter"/>
    <property type="match status" value="1"/>
</dbReference>
<feature type="transmembrane region" description="Helical" evidence="6">
    <location>
        <begin position="221"/>
        <end position="242"/>
    </location>
</feature>
<dbReference type="InterPro" id="IPR011701">
    <property type="entry name" value="MFS"/>
</dbReference>
<dbReference type="GO" id="GO:0022857">
    <property type="term" value="F:transmembrane transporter activity"/>
    <property type="evidence" value="ECO:0007669"/>
    <property type="project" value="InterPro"/>
</dbReference>
<keyword evidence="3 6" id="KW-0812">Transmembrane</keyword>
<dbReference type="AlphaFoldDB" id="A0A398CUP8"/>
<feature type="transmembrane region" description="Helical" evidence="6">
    <location>
        <begin position="315"/>
        <end position="336"/>
    </location>
</feature>
<evidence type="ECO:0000259" key="7">
    <source>
        <dbReference type="PROSITE" id="PS50850"/>
    </source>
</evidence>
<dbReference type="InterPro" id="IPR036259">
    <property type="entry name" value="MFS_trans_sf"/>
</dbReference>
<dbReference type="Pfam" id="PF07690">
    <property type="entry name" value="MFS_1"/>
    <property type="match status" value="1"/>
</dbReference>
<name>A0A398CUP8_9BACT</name>
<accession>A0A398CUP8</accession>
<keyword evidence="5 6" id="KW-0472">Membrane</keyword>
<evidence type="ECO:0000313" key="8">
    <source>
        <dbReference type="EMBL" id="RIE05860.1"/>
    </source>
</evidence>
<protein>
    <submittedName>
        <fullName evidence="8">MFS transporter</fullName>
    </submittedName>
</protein>
<evidence type="ECO:0000256" key="5">
    <source>
        <dbReference type="ARBA" id="ARBA00023136"/>
    </source>
</evidence>
<dbReference type="EMBL" id="QXIS01000032">
    <property type="protein sequence ID" value="RIE05860.1"/>
    <property type="molecule type" value="Genomic_DNA"/>
</dbReference>
<dbReference type="RefSeq" id="WP_119089354.1">
    <property type="nucleotide sequence ID" value="NZ_QXIS01000032.1"/>
</dbReference>
<organism evidence="8 9">
    <name type="scientific">Candidatus Cryosericum terrychapinii</name>
    <dbReference type="NCBI Taxonomy" id="2290919"/>
    <lineage>
        <taxon>Bacteria</taxon>
        <taxon>Pseudomonadati</taxon>
        <taxon>Caldisericota/Cryosericota group</taxon>
        <taxon>Candidatus Cryosericota</taxon>
        <taxon>Candidatus Cryosericia</taxon>
        <taxon>Candidatus Cryosericales</taxon>
        <taxon>Candidatus Cryosericaceae</taxon>
        <taxon>Candidatus Cryosericum</taxon>
    </lineage>
</organism>
<comment type="caution">
    <text evidence="8">The sequence shown here is derived from an EMBL/GenBank/DDBJ whole genome shotgun (WGS) entry which is preliminary data.</text>
</comment>
<keyword evidence="2" id="KW-0813">Transport</keyword>
<evidence type="ECO:0000256" key="6">
    <source>
        <dbReference type="SAM" id="Phobius"/>
    </source>
</evidence>
<dbReference type="OrthoDB" id="65739at2"/>
<proteinExistence type="predicted"/>
<reference evidence="8 9" key="1">
    <citation type="submission" date="2018-09" db="EMBL/GenBank/DDBJ databases">
        <title>Discovery and Ecogenomic Context for Candidatus Cryosericales, a Global Caldiserica Order Active in Thawing Permafrost.</title>
        <authorList>
            <person name="Martinez M.A."/>
            <person name="Woodcroft B.J."/>
            <person name="Ignacio Espinoza J.C."/>
            <person name="Zayed A."/>
            <person name="Singleton C.M."/>
            <person name="Boyd J."/>
            <person name="Li Y.-F."/>
            <person name="Purvine S."/>
            <person name="Maughan H."/>
            <person name="Hodgkins S.B."/>
            <person name="Anderson D."/>
            <person name="Sederholm M."/>
            <person name="Temperton B."/>
            <person name="Saleska S.R."/>
            <person name="Tyson G.W."/>
            <person name="Rich V.I."/>
        </authorList>
    </citation>
    <scope>NUCLEOTIDE SEQUENCE [LARGE SCALE GENOMIC DNA]</scope>
    <source>
        <strain evidence="8 9">SMC7</strain>
    </source>
</reference>
<feature type="transmembrane region" description="Helical" evidence="6">
    <location>
        <begin position="290"/>
        <end position="309"/>
    </location>
</feature>
<evidence type="ECO:0000313" key="9">
    <source>
        <dbReference type="Proteomes" id="UP000266328"/>
    </source>
</evidence>
<dbReference type="Gene3D" id="1.20.1250.20">
    <property type="entry name" value="MFS general substrate transporter like domains"/>
    <property type="match status" value="1"/>
</dbReference>